<reference evidence="2 3" key="1">
    <citation type="submission" date="2019-06" db="EMBL/GenBank/DDBJ databases">
        <title>Discovery of a novel chromosome fission-fusion reversal in muntjac.</title>
        <authorList>
            <person name="Mudd A.B."/>
            <person name="Bredeson J.V."/>
            <person name="Baum R."/>
            <person name="Hockemeyer D."/>
            <person name="Rokhsar D.S."/>
        </authorList>
    </citation>
    <scope>NUCLEOTIDE SEQUENCE [LARGE SCALE GENOMIC DNA]</scope>
    <source>
        <strain evidence="2">UTSW_UCB_Mm</strain>
        <tissue evidence="2">Fibroblast cell line</tissue>
    </source>
</reference>
<dbReference type="AlphaFoldDB" id="A0A5N3UJB9"/>
<feature type="non-terminal residue" evidence="2">
    <location>
        <position position="1"/>
    </location>
</feature>
<dbReference type="Proteomes" id="UP000326458">
    <property type="component" value="Unassembled WGS sequence"/>
</dbReference>
<proteinExistence type="predicted"/>
<feature type="non-terminal residue" evidence="2">
    <location>
        <position position="167"/>
    </location>
</feature>
<gene>
    <name evidence="2" type="ORF">FD754_025525</name>
</gene>
<name>A0A5N3UJB9_MUNMU</name>
<evidence type="ECO:0000256" key="1">
    <source>
        <dbReference type="SAM" id="MobiDB-lite"/>
    </source>
</evidence>
<comment type="caution">
    <text evidence="2">The sequence shown here is derived from an EMBL/GenBank/DDBJ whole genome shotgun (WGS) entry which is preliminary data.</text>
</comment>
<evidence type="ECO:0000313" key="2">
    <source>
        <dbReference type="EMBL" id="KAB0336800.1"/>
    </source>
</evidence>
<accession>A0A5N3UJB9</accession>
<sequence length="167" mass="19164">VSSHNTHGLMSKNPGFENSIQKANLYERAHLGNENLTKDWGNTRVCERLRGCLYGHKEIETVSHTVDMTARRNEHWESNWGKHLFQSSPSAAQCIFVSNDSHQFLKHTCSLRGNVENLEGHPVSTPNARSHHSEHRLQLYIHSTTSEKEKFTYDGENPPYNQLERSV</sequence>
<protein>
    <submittedName>
        <fullName evidence="2">Uncharacterized protein</fullName>
    </submittedName>
</protein>
<evidence type="ECO:0000313" key="3">
    <source>
        <dbReference type="Proteomes" id="UP000326458"/>
    </source>
</evidence>
<keyword evidence="3" id="KW-1185">Reference proteome</keyword>
<organism evidence="2 3">
    <name type="scientific">Muntiacus muntjak</name>
    <name type="common">Barking deer</name>
    <name type="synonym">Indian muntjac</name>
    <dbReference type="NCBI Taxonomy" id="9888"/>
    <lineage>
        <taxon>Eukaryota</taxon>
        <taxon>Metazoa</taxon>
        <taxon>Chordata</taxon>
        <taxon>Craniata</taxon>
        <taxon>Vertebrata</taxon>
        <taxon>Euteleostomi</taxon>
        <taxon>Mammalia</taxon>
        <taxon>Eutheria</taxon>
        <taxon>Laurasiatheria</taxon>
        <taxon>Artiodactyla</taxon>
        <taxon>Ruminantia</taxon>
        <taxon>Pecora</taxon>
        <taxon>Cervidae</taxon>
        <taxon>Muntiacinae</taxon>
        <taxon>Muntiacus</taxon>
    </lineage>
</organism>
<dbReference type="EMBL" id="VCEA01016181">
    <property type="protein sequence ID" value="KAB0336800.1"/>
    <property type="molecule type" value="Genomic_DNA"/>
</dbReference>
<feature type="region of interest" description="Disordered" evidence="1">
    <location>
        <begin position="148"/>
        <end position="167"/>
    </location>
</feature>